<evidence type="ECO:0000313" key="8">
    <source>
        <dbReference type="EMBL" id="RBI84238.1"/>
    </source>
</evidence>
<dbReference type="RefSeq" id="WP_113289792.1">
    <property type="nucleotide sequence ID" value="NZ_QNTQ01000011.1"/>
</dbReference>
<feature type="transmembrane region" description="Helical" evidence="7">
    <location>
        <begin position="298"/>
        <end position="321"/>
    </location>
</feature>
<dbReference type="OrthoDB" id="2957247at2"/>
<keyword evidence="4 7" id="KW-0812">Transmembrane</keyword>
<keyword evidence="5 7" id="KW-1133">Transmembrane helix</keyword>
<comment type="subcellular location">
    <subcellularLocation>
        <location evidence="1">Cell membrane</location>
        <topology evidence="1">Multi-pass membrane protein</topology>
    </subcellularLocation>
</comment>
<keyword evidence="6 7" id="KW-0472">Membrane</keyword>
<keyword evidence="2" id="KW-0813">Transport</keyword>
<keyword evidence="9" id="KW-1185">Reference proteome</keyword>
<reference evidence="8 9" key="1">
    <citation type="submission" date="2018-07" db="EMBL/GenBank/DDBJ databases">
        <title>Rhodosalinus sp. strain E84T genomic sequence and assembly.</title>
        <authorList>
            <person name="Liu Z.-W."/>
            <person name="Lu D.-C."/>
        </authorList>
    </citation>
    <scope>NUCLEOTIDE SEQUENCE [LARGE SCALE GENOMIC DNA]</scope>
    <source>
        <strain evidence="8 9">E84</strain>
    </source>
</reference>
<feature type="transmembrane region" description="Helical" evidence="7">
    <location>
        <begin position="128"/>
        <end position="153"/>
    </location>
</feature>
<feature type="transmembrane region" description="Helical" evidence="7">
    <location>
        <begin position="333"/>
        <end position="356"/>
    </location>
</feature>
<sequence length="398" mass="39898">MTPFWKLSAAGFAATGIAYGPARIGFGLFLSEFRSAFGLSTQAAGLVSGAGFASLFFGLLVAQRMTARLGPRLPVVAGLCAAALGMAIVASAPGVVALTLGVCLAMSSTGFAWTPFNEAVQRRLPDGARPAALSAVSTGTALGIAAAGAAALLASLYGVSWRLCWALFAAAGALTALANLRALREAAGPRASPRAWRWRAFAAPPARPLFAVALSLGVTSAIYISFAADRIARSGGLEGLPPSAAPGVVYGIFGLFGLLGVFTGRARTSAGLARLLHLLLLGSAVSLALVTATPASWAGVALSAGLQGVHVMMTSAVLAFWSERLFPGQPARGFTAALLAYALGSVAGPILAGAAAQQLGEVPMFLGAAAVSLGTAAALRPAWIRERAAQRAAGPGAG</sequence>
<organism evidence="8 9">
    <name type="scientific">Rhodosalinus halophilus</name>
    <dbReference type="NCBI Taxonomy" id="2259333"/>
    <lineage>
        <taxon>Bacteria</taxon>
        <taxon>Pseudomonadati</taxon>
        <taxon>Pseudomonadota</taxon>
        <taxon>Alphaproteobacteria</taxon>
        <taxon>Rhodobacterales</taxon>
        <taxon>Paracoccaceae</taxon>
        <taxon>Rhodosalinus</taxon>
    </lineage>
</organism>
<protein>
    <submittedName>
        <fullName evidence="8">MFS transporter</fullName>
    </submittedName>
</protein>
<dbReference type="EMBL" id="QNTQ01000011">
    <property type="protein sequence ID" value="RBI84238.1"/>
    <property type="molecule type" value="Genomic_DNA"/>
</dbReference>
<dbReference type="InterPro" id="IPR036259">
    <property type="entry name" value="MFS_trans_sf"/>
</dbReference>
<evidence type="ECO:0000256" key="1">
    <source>
        <dbReference type="ARBA" id="ARBA00004651"/>
    </source>
</evidence>
<proteinExistence type="predicted"/>
<dbReference type="GO" id="GO:0022857">
    <property type="term" value="F:transmembrane transporter activity"/>
    <property type="evidence" value="ECO:0007669"/>
    <property type="project" value="InterPro"/>
</dbReference>
<evidence type="ECO:0000256" key="4">
    <source>
        <dbReference type="ARBA" id="ARBA00022692"/>
    </source>
</evidence>
<dbReference type="PANTHER" id="PTHR23517">
    <property type="entry name" value="RESISTANCE PROTEIN MDTM, PUTATIVE-RELATED-RELATED"/>
    <property type="match status" value="1"/>
</dbReference>
<dbReference type="Pfam" id="PF07690">
    <property type="entry name" value="MFS_1"/>
    <property type="match status" value="1"/>
</dbReference>
<evidence type="ECO:0000256" key="2">
    <source>
        <dbReference type="ARBA" id="ARBA00022448"/>
    </source>
</evidence>
<feature type="transmembrane region" description="Helical" evidence="7">
    <location>
        <begin position="275"/>
        <end position="292"/>
    </location>
</feature>
<dbReference type="SUPFAM" id="SSF103473">
    <property type="entry name" value="MFS general substrate transporter"/>
    <property type="match status" value="1"/>
</dbReference>
<comment type="caution">
    <text evidence="8">The sequence shown here is derived from an EMBL/GenBank/DDBJ whole genome shotgun (WGS) entry which is preliminary data.</text>
</comment>
<dbReference type="InterPro" id="IPR050171">
    <property type="entry name" value="MFS_Transporters"/>
</dbReference>
<dbReference type="Gene3D" id="1.20.1250.20">
    <property type="entry name" value="MFS general substrate transporter like domains"/>
    <property type="match status" value="1"/>
</dbReference>
<feature type="transmembrane region" description="Helical" evidence="7">
    <location>
        <begin position="43"/>
        <end position="61"/>
    </location>
</feature>
<feature type="transmembrane region" description="Helical" evidence="7">
    <location>
        <begin position="362"/>
        <end position="383"/>
    </location>
</feature>
<accession>A0A365U7E9</accession>
<dbReference type="GO" id="GO:0005886">
    <property type="term" value="C:plasma membrane"/>
    <property type="evidence" value="ECO:0007669"/>
    <property type="project" value="UniProtKB-SubCell"/>
</dbReference>
<evidence type="ECO:0000256" key="3">
    <source>
        <dbReference type="ARBA" id="ARBA00022475"/>
    </source>
</evidence>
<gene>
    <name evidence="8" type="ORF">DRV85_12385</name>
</gene>
<keyword evidence="3" id="KW-1003">Cell membrane</keyword>
<evidence type="ECO:0000256" key="6">
    <source>
        <dbReference type="ARBA" id="ARBA00023136"/>
    </source>
</evidence>
<feature type="transmembrane region" description="Helical" evidence="7">
    <location>
        <begin position="201"/>
        <end position="224"/>
    </location>
</feature>
<feature type="transmembrane region" description="Helical" evidence="7">
    <location>
        <begin position="73"/>
        <end position="90"/>
    </location>
</feature>
<dbReference type="Proteomes" id="UP000253370">
    <property type="component" value="Unassembled WGS sequence"/>
</dbReference>
<evidence type="ECO:0000256" key="5">
    <source>
        <dbReference type="ARBA" id="ARBA00022989"/>
    </source>
</evidence>
<dbReference type="AlphaFoldDB" id="A0A365U7E9"/>
<feature type="transmembrane region" description="Helical" evidence="7">
    <location>
        <begin position="96"/>
        <end position="116"/>
    </location>
</feature>
<dbReference type="InterPro" id="IPR011701">
    <property type="entry name" value="MFS"/>
</dbReference>
<feature type="transmembrane region" description="Helical" evidence="7">
    <location>
        <begin position="244"/>
        <end position="263"/>
    </location>
</feature>
<evidence type="ECO:0000313" key="9">
    <source>
        <dbReference type="Proteomes" id="UP000253370"/>
    </source>
</evidence>
<evidence type="ECO:0000256" key="7">
    <source>
        <dbReference type="SAM" id="Phobius"/>
    </source>
</evidence>
<feature type="transmembrane region" description="Helical" evidence="7">
    <location>
        <begin position="159"/>
        <end position="180"/>
    </location>
</feature>
<name>A0A365U7E9_9RHOB</name>